<gene>
    <name evidence="1" type="ORF">Pfra01_001801700</name>
</gene>
<evidence type="ECO:0000313" key="2">
    <source>
        <dbReference type="Proteomes" id="UP001165121"/>
    </source>
</evidence>
<dbReference type="EMBL" id="BSXT01002164">
    <property type="protein sequence ID" value="GMF47556.1"/>
    <property type="molecule type" value="Genomic_DNA"/>
</dbReference>
<name>A0A9W6XX18_9STRA</name>
<comment type="caution">
    <text evidence="1">The sequence shown here is derived from an EMBL/GenBank/DDBJ whole genome shotgun (WGS) entry which is preliminary data.</text>
</comment>
<dbReference type="Proteomes" id="UP001165121">
    <property type="component" value="Unassembled WGS sequence"/>
</dbReference>
<reference evidence="1" key="1">
    <citation type="submission" date="2023-04" db="EMBL/GenBank/DDBJ databases">
        <title>Phytophthora fragariaefolia NBRC 109709.</title>
        <authorList>
            <person name="Ichikawa N."/>
            <person name="Sato H."/>
            <person name="Tonouchi N."/>
        </authorList>
    </citation>
    <scope>NUCLEOTIDE SEQUENCE</scope>
    <source>
        <strain evidence="1">NBRC 109709</strain>
    </source>
</reference>
<dbReference type="AlphaFoldDB" id="A0A9W6XX18"/>
<accession>A0A9W6XX18</accession>
<evidence type="ECO:0000313" key="1">
    <source>
        <dbReference type="EMBL" id="GMF47556.1"/>
    </source>
</evidence>
<sequence length="162" mass="17945">MHAANSAGAISLVDASLDVTNVFTVPWEPATNGVRVCLLPAQYPLTPKILFSLLDMTADAKQSTPRCIRTAWGNSDCRRGRYRYYPSRYSLGETQVAVHFSAPPTITSRSFWRGATEVQDSGSQLFQCSASVHQALEDPMTPELISCFCSKYLDRQYVTILS</sequence>
<keyword evidence="2" id="KW-1185">Reference proteome</keyword>
<organism evidence="1 2">
    <name type="scientific">Phytophthora fragariaefolia</name>
    <dbReference type="NCBI Taxonomy" id="1490495"/>
    <lineage>
        <taxon>Eukaryota</taxon>
        <taxon>Sar</taxon>
        <taxon>Stramenopiles</taxon>
        <taxon>Oomycota</taxon>
        <taxon>Peronosporomycetes</taxon>
        <taxon>Peronosporales</taxon>
        <taxon>Peronosporaceae</taxon>
        <taxon>Phytophthora</taxon>
    </lineage>
</organism>
<protein>
    <submittedName>
        <fullName evidence="1">Unnamed protein product</fullName>
    </submittedName>
</protein>
<proteinExistence type="predicted"/>